<dbReference type="PANTHER" id="PTHR11339">
    <property type="entry name" value="EXTRACELLULAR MATRIX GLYCOPROTEIN RELATED"/>
    <property type="match status" value="1"/>
</dbReference>
<sequence>MICGENSHYEACGNACPASCSDRHAPSRCVKPCVETCQCNDKFVLSVDACVPISGCGCQYNGQYYQPNQEFWSDTKCKVLCKCDPTVGIVVCQPSSCKSGQTCMVDNGVLGCYPTTYTTCTLSTCAPSITFDGRAFEFLGTCMYQLVGVTSNDSSLTHFTINAQYVIRGNKAVSQIKDVTFQIHNPTEQRITIRRAIPKQIEVNGILTELPYIQSGDNSPKITVHYNGIVTQIIVDIGLAVSVDHLFSTRVTLPSTYTGAVNGLCGNNNQDPADDLAIEEGLITSSVVEFVKYWKLEEISGCTTENPINPPCTDAQREQYKAETYCGMISNANGPFSLCHGVIDPVPYLENCAHAACKYGGYRPFLCNSIASYVSECQSKGVKIKEWRSPLFCPMTCSQNSHYELCGNGCPNTCYRLSPPSHCVPSCTEGCYCNNGFILSGQDCVPIAQCGCVSNGTYFKADEKFYTDSRCQEICSCGQNNALICQNHVCGLNEECKVTQGRLGCQSKIVGRCTVQGGQHYKTFDGHEFDFHGTCTYTLVKFNNGKHNVSVTMENAPNSRGFVSGPKSVTVQIGENNVRMEIGSECTLMIKNEKYNLPYESRNGQIRVNKEGNNMIFRSFGINLTFSYTRKIKVELLNSFAMSNEVPNSFARSTMVENSIARNTEGICGDFNGELSDDFHFPNGSIANDPAQFGSFWAVAGDWTDCKGCKGTCPQCSPEEEKKASSNSKCGLIRDPLGPFKDCHDVVSPDTYLKDCVNDMCTGDVGDQALCRNLQAYAEECQDAGAIVDGLWRNITSCSLPCPANSHYEQCTKTCDYSCSGLVAESSCTDRCFEGCECDVGYLFDGNKCVTLGQCGCLYNGRYLMADESVVSEDCSQRCTCQAGSVSCLWYNCMEIERCQLRDGIRGCYSRDSECTISSEQHFVTFDGASGMYPSEGAFVMASSCNITRDWCFSVVVDTRKCQTGSSSRKTLHVFTSEGLITANGAQEIWMNGQHLQAQDTFLFDSARVMVSSLNVTIEVVDLITAVLHADGKVTLIAKEKLARDLFGACGNFNGDGNDDLHLDNGTPASSVTYAIYSWTARYFSTCLP</sequence>
<dbReference type="InterPro" id="IPR025615">
    <property type="entry name" value="TILa_dom"/>
</dbReference>
<dbReference type="SMART" id="SM00216">
    <property type="entry name" value="VWD"/>
    <property type="match status" value="3"/>
</dbReference>
<dbReference type="InterPro" id="IPR014853">
    <property type="entry name" value="VWF/SSPO/ZAN-like_Cys-rich_dom"/>
</dbReference>
<keyword evidence="5" id="KW-0325">Glycoprotein</keyword>
<dbReference type="SMART" id="SM00215">
    <property type="entry name" value="VWC_out"/>
    <property type="match status" value="3"/>
</dbReference>
<keyword evidence="8" id="KW-1185">Reference proteome</keyword>
<evidence type="ECO:0000256" key="2">
    <source>
        <dbReference type="ARBA" id="ARBA00022525"/>
    </source>
</evidence>
<dbReference type="Pfam" id="PF12714">
    <property type="entry name" value="TILa"/>
    <property type="match status" value="3"/>
</dbReference>
<evidence type="ECO:0000259" key="6">
    <source>
        <dbReference type="PROSITE" id="PS51233"/>
    </source>
</evidence>
<dbReference type="InterPro" id="IPR001846">
    <property type="entry name" value="VWF_type-D"/>
</dbReference>
<evidence type="ECO:0000256" key="3">
    <source>
        <dbReference type="ARBA" id="ARBA00022737"/>
    </source>
</evidence>
<dbReference type="FunFam" id="2.10.25.10:FF:000055">
    <property type="entry name" value="alpha-tectorin isoform X1"/>
    <property type="match status" value="2"/>
</dbReference>
<name>A0AAD1WKP3_PELCU</name>
<dbReference type="SMART" id="SM00832">
    <property type="entry name" value="C8"/>
    <property type="match status" value="2"/>
</dbReference>
<dbReference type="AlphaFoldDB" id="A0AAD1WKP3"/>
<evidence type="ECO:0000256" key="5">
    <source>
        <dbReference type="ARBA" id="ARBA00023180"/>
    </source>
</evidence>
<dbReference type="CDD" id="cd19941">
    <property type="entry name" value="TIL"/>
    <property type="match status" value="3"/>
</dbReference>
<dbReference type="EMBL" id="OW240921">
    <property type="protein sequence ID" value="CAH2318268.1"/>
    <property type="molecule type" value="Genomic_DNA"/>
</dbReference>
<dbReference type="InterPro" id="IPR002919">
    <property type="entry name" value="TIL_dom"/>
</dbReference>
<comment type="subcellular location">
    <subcellularLocation>
        <location evidence="1">Secreted</location>
    </subcellularLocation>
</comment>
<protein>
    <submittedName>
        <fullName evidence="7">C-binding -like</fullName>
    </submittedName>
</protein>
<reference evidence="7" key="1">
    <citation type="submission" date="2022-03" db="EMBL/GenBank/DDBJ databases">
        <authorList>
            <person name="Alioto T."/>
            <person name="Alioto T."/>
            <person name="Gomez Garrido J."/>
        </authorList>
    </citation>
    <scope>NUCLEOTIDE SEQUENCE</scope>
</reference>
<evidence type="ECO:0000313" key="8">
    <source>
        <dbReference type="Proteomes" id="UP001295444"/>
    </source>
</evidence>
<evidence type="ECO:0000256" key="4">
    <source>
        <dbReference type="ARBA" id="ARBA00023157"/>
    </source>
</evidence>
<organism evidence="7 8">
    <name type="scientific">Pelobates cultripes</name>
    <name type="common">Western spadefoot toad</name>
    <dbReference type="NCBI Taxonomy" id="61616"/>
    <lineage>
        <taxon>Eukaryota</taxon>
        <taxon>Metazoa</taxon>
        <taxon>Chordata</taxon>
        <taxon>Craniata</taxon>
        <taxon>Vertebrata</taxon>
        <taxon>Euteleostomi</taxon>
        <taxon>Amphibia</taxon>
        <taxon>Batrachia</taxon>
        <taxon>Anura</taxon>
        <taxon>Pelobatoidea</taxon>
        <taxon>Pelobatidae</taxon>
        <taxon>Pelobates</taxon>
    </lineage>
</organism>
<feature type="domain" description="VWFD" evidence="6">
    <location>
        <begin position="913"/>
        <end position="1088"/>
    </location>
</feature>
<keyword evidence="4" id="KW-1015">Disulfide bond</keyword>
<dbReference type="PROSITE" id="PS51233">
    <property type="entry name" value="VWFD"/>
    <property type="match status" value="3"/>
</dbReference>
<dbReference type="PANTHER" id="PTHR11339:SF402">
    <property type="entry name" value="VWFD DOMAIN-CONTAINING PROTEIN"/>
    <property type="match status" value="1"/>
</dbReference>
<evidence type="ECO:0000256" key="1">
    <source>
        <dbReference type="ARBA" id="ARBA00004613"/>
    </source>
</evidence>
<gene>
    <name evidence="7" type="ORF">PECUL_23A039008</name>
</gene>
<dbReference type="Gene3D" id="2.10.25.10">
    <property type="entry name" value="Laminin"/>
    <property type="match status" value="3"/>
</dbReference>
<evidence type="ECO:0000313" key="7">
    <source>
        <dbReference type="EMBL" id="CAH2318268.1"/>
    </source>
</evidence>
<dbReference type="InterPro" id="IPR036084">
    <property type="entry name" value="Ser_inhib-like_sf"/>
</dbReference>
<feature type="domain" description="VWFD" evidence="6">
    <location>
        <begin position="511"/>
        <end position="707"/>
    </location>
</feature>
<proteinExistence type="predicted"/>
<dbReference type="SUPFAM" id="SSF57567">
    <property type="entry name" value="Serine protease inhibitors"/>
    <property type="match status" value="3"/>
</dbReference>
<dbReference type="FunFam" id="2.10.25.10:FF:000153">
    <property type="entry name" value="MUC5B isoform 1"/>
    <property type="match status" value="1"/>
</dbReference>
<dbReference type="InterPro" id="IPR050780">
    <property type="entry name" value="Mucin_vWF_Thrombospondin_sf"/>
</dbReference>
<keyword evidence="3" id="KW-0677">Repeat</keyword>
<dbReference type="InterPro" id="IPR001007">
    <property type="entry name" value="VWF_dom"/>
</dbReference>
<dbReference type="GO" id="GO:0005576">
    <property type="term" value="C:extracellular region"/>
    <property type="evidence" value="ECO:0007669"/>
    <property type="project" value="UniProtKB-SubCell"/>
</dbReference>
<dbReference type="Pfam" id="PF01826">
    <property type="entry name" value="TIL"/>
    <property type="match status" value="3"/>
</dbReference>
<feature type="domain" description="VWFD" evidence="6">
    <location>
        <begin position="118"/>
        <end position="303"/>
    </location>
</feature>
<dbReference type="Pfam" id="PF00094">
    <property type="entry name" value="VWD"/>
    <property type="match status" value="3"/>
</dbReference>
<accession>A0AAD1WKP3</accession>
<keyword evidence="2" id="KW-0964">Secreted</keyword>
<dbReference type="Proteomes" id="UP001295444">
    <property type="component" value="Chromosome 10"/>
</dbReference>
<dbReference type="Pfam" id="PF08742">
    <property type="entry name" value="C8"/>
    <property type="match status" value="2"/>
</dbReference>